<dbReference type="InterPro" id="IPR005754">
    <property type="entry name" value="Sortase"/>
</dbReference>
<keyword evidence="3" id="KW-1133">Transmembrane helix</keyword>
<dbReference type="EC" id="3.4.22.71" evidence="4"/>
<dbReference type="EMBL" id="JAOQKJ010000002">
    <property type="protein sequence ID" value="MCU6743500.1"/>
    <property type="molecule type" value="Genomic_DNA"/>
</dbReference>
<comment type="caution">
    <text evidence="4">The sequence shown here is derived from an EMBL/GenBank/DDBJ whole genome shotgun (WGS) entry which is preliminary data.</text>
</comment>
<dbReference type="InterPro" id="IPR009835">
    <property type="entry name" value="SrtB"/>
</dbReference>
<accession>A0ABT2SZS0</accession>
<evidence type="ECO:0000256" key="2">
    <source>
        <dbReference type="SAM" id="MobiDB-lite"/>
    </source>
</evidence>
<dbReference type="GO" id="GO:0016787">
    <property type="term" value="F:hydrolase activity"/>
    <property type="evidence" value="ECO:0007669"/>
    <property type="project" value="UniProtKB-KW"/>
</dbReference>
<evidence type="ECO:0000256" key="3">
    <source>
        <dbReference type="SAM" id="Phobius"/>
    </source>
</evidence>
<dbReference type="InterPro" id="IPR023365">
    <property type="entry name" value="Sortase_dom-sf"/>
</dbReference>
<dbReference type="Gene3D" id="2.40.260.10">
    <property type="entry name" value="Sortase"/>
    <property type="match status" value="1"/>
</dbReference>
<dbReference type="CDD" id="cd05826">
    <property type="entry name" value="Sortase_B"/>
    <property type="match status" value="1"/>
</dbReference>
<gene>
    <name evidence="4" type="primary">srtB</name>
    <name evidence="4" type="ORF">OCV77_03105</name>
</gene>
<evidence type="ECO:0000256" key="1">
    <source>
        <dbReference type="ARBA" id="ARBA00022801"/>
    </source>
</evidence>
<feature type="region of interest" description="Disordered" evidence="2">
    <location>
        <begin position="93"/>
        <end position="115"/>
    </location>
</feature>
<protein>
    <submittedName>
        <fullName evidence="4">Class B sortase</fullName>
        <ecNumber evidence="4">3.4.22.71</ecNumber>
    </submittedName>
</protein>
<evidence type="ECO:0000313" key="4">
    <source>
        <dbReference type="EMBL" id="MCU6743500.1"/>
    </source>
</evidence>
<dbReference type="Proteomes" id="UP001652432">
    <property type="component" value="Unassembled WGS sequence"/>
</dbReference>
<dbReference type="SUPFAM" id="SSF63817">
    <property type="entry name" value="Sortase"/>
    <property type="match status" value="1"/>
</dbReference>
<dbReference type="Pfam" id="PF04203">
    <property type="entry name" value="Sortase"/>
    <property type="match status" value="1"/>
</dbReference>
<name>A0ABT2SZS0_9FIRM</name>
<sequence length="393" mass="45851">MTADMLTVAGRRFRTRADYEAALRDLKKIEQIKKKLDQENPKQVYELYAELQSGSFRFETVVGTDFDDEIYEKIEAFKAQGITASNAGTKRKYIKEKKAGRKEKSAEKKKNQTVHSAQFDKNLEKQIQKELKKRERRRKLIVVLASGIAVVCFGYFGFYYFQSTRTGMDYESLAELKGSRTLSQLNMGNDVTVHRTSEDMPEILDEYKTLFEKNKKLIGWLKIDDTIIDYPVMQTSDNKYYLEHNFNQEYDKNGSLFLDCSCSVYPRSTNLIIYGHHMKSGQMFGQLQKYAKESYYEKHKEIQFDTIYEKGTYEIMYVFRSQVYNEDDLVFKYYQFINANSGTEFQSYMEEMKKLSLYDTGVTAGYGDSLLTLSTCDNSQKDGRFVVVAKKIL</sequence>
<keyword evidence="3" id="KW-0812">Transmembrane</keyword>
<keyword evidence="5" id="KW-1185">Reference proteome</keyword>
<organism evidence="4 5">
    <name type="scientific">Suilimivivens aceti</name>
    <dbReference type="NCBI Taxonomy" id="2981774"/>
    <lineage>
        <taxon>Bacteria</taxon>
        <taxon>Bacillati</taxon>
        <taxon>Bacillota</taxon>
        <taxon>Clostridia</taxon>
        <taxon>Lachnospirales</taxon>
        <taxon>Lachnospiraceae</taxon>
        <taxon>Suilimivivens</taxon>
    </lineage>
</organism>
<feature type="transmembrane region" description="Helical" evidence="3">
    <location>
        <begin position="140"/>
        <end position="161"/>
    </location>
</feature>
<reference evidence="4 5" key="1">
    <citation type="journal article" date="2021" name="ISME Commun">
        <title>Automated analysis of genomic sequences facilitates high-throughput and comprehensive description of bacteria.</title>
        <authorList>
            <person name="Hitch T.C.A."/>
        </authorList>
    </citation>
    <scope>NUCLEOTIDE SEQUENCE [LARGE SCALE GENOMIC DNA]</scope>
    <source>
        <strain evidence="4 5">Sanger_18</strain>
    </source>
</reference>
<evidence type="ECO:0000313" key="5">
    <source>
        <dbReference type="Proteomes" id="UP001652432"/>
    </source>
</evidence>
<dbReference type="RefSeq" id="WP_262573250.1">
    <property type="nucleotide sequence ID" value="NZ_JAOQKJ010000002.1"/>
</dbReference>
<dbReference type="NCBIfam" id="TIGR03064">
    <property type="entry name" value="sortase_srtB"/>
    <property type="match status" value="1"/>
</dbReference>
<proteinExistence type="predicted"/>
<keyword evidence="3" id="KW-0472">Membrane</keyword>
<keyword evidence="1 4" id="KW-0378">Hydrolase</keyword>